<dbReference type="KEGG" id="bor:COCMIDRAFT_27349"/>
<organism evidence="1 2">
    <name type="scientific">Bipolaris oryzae ATCC 44560</name>
    <dbReference type="NCBI Taxonomy" id="930090"/>
    <lineage>
        <taxon>Eukaryota</taxon>
        <taxon>Fungi</taxon>
        <taxon>Dikarya</taxon>
        <taxon>Ascomycota</taxon>
        <taxon>Pezizomycotina</taxon>
        <taxon>Dothideomycetes</taxon>
        <taxon>Pleosporomycetidae</taxon>
        <taxon>Pleosporales</taxon>
        <taxon>Pleosporineae</taxon>
        <taxon>Pleosporaceae</taxon>
        <taxon>Bipolaris</taxon>
    </lineage>
</organism>
<dbReference type="RefSeq" id="XP_007689178.1">
    <property type="nucleotide sequence ID" value="XM_007690988.1"/>
</dbReference>
<dbReference type="GeneID" id="19121109"/>
<evidence type="ECO:0000313" key="1">
    <source>
        <dbReference type="EMBL" id="EUC44286.1"/>
    </source>
</evidence>
<sequence length="197" mass="22443">MPKPIRAVEKRRFTQITLKALPMDLGLAQNRTNWKQKSTKPSKANLFFFLPSAQQHIVPVPRTNAKTACLSHEQEAVPNLNEQTKTCNTREDTLMNELTEQKNEACKAREDLLTAQPNKANAELPLKQQQQQQPKYGAMLAEENLRRAHQFQYLGCYVESRERAINGKVTTDSAITRQKCMAFCEKDLYHALGGGER</sequence>
<gene>
    <name evidence="1" type="ORF">COCMIDRAFT_27349</name>
</gene>
<reference evidence="1 2" key="1">
    <citation type="journal article" date="2013" name="PLoS Genet.">
        <title>Comparative genome structure, secondary metabolite, and effector coding capacity across Cochliobolus pathogens.</title>
        <authorList>
            <person name="Condon B.J."/>
            <person name="Leng Y."/>
            <person name="Wu D."/>
            <person name="Bushley K.E."/>
            <person name="Ohm R.A."/>
            <person name="Otillar R."/>
            <person name="Martin J."/>
            <person name="Schackwitz W."/>
            <person name="Grimwood J."/>
            <person name="MohdZainudin N."/>
            <person name="Xue C."/>
            <person name="Wang R."/>
            <person name="Manning V.A."/>
            <person name="Dhillon B."/>
            <person name="Tu Z.J."/>
            <person name="Steffenson B.J."/>
            <person name="Salamov A."/>
            <person name="Sun H."/>
            <person name="Lowry S."/>
            <person name="LaButti K."/>
            <person name="Han J."/>
            <person name="Copeland A."/>
            <person name="Lindquist E."/>
            <person name="Barry K."/>
            <person name="Schmutz J."/>
            <person name="Baker S.E."/>
            <person name="Ciuffetti L.M."/>
            <person name="Grigoriev I.V."/>
            <person name="Zhong S."/>
            <person name="Turgeon B.G."/>
        </authorList>
    </citation>
    <scope>NUCLEOTIDE SEQUENCE [LARGE SCALE GENOMIC DNA]</scope>
    <source>
        <strain evidence="1 2">ATCC 44560</strain>
    </source>
</reference>
<dbReference type="EMBL" id="KI964007">
    <property type="protein sequence ID" value="EUC44286.1"/>
    <property type="molecule type" value="Genomic_DNA"/>
</dbReference>
<dbReference type="HOGENOM" id="CLU_1383934_0_0_1"/>
<accession>W6ZL13</accession>
<dbReference type="AlphaFoldDB" id="W6ZL13"/>
<dbReference type="Proteomes" id="UP000054032">
    <property type="component" value="Unassembled WGS sequence"/>
</dbReference>
<dbReference type="OrthoDB" id="10522625at2759"/>
<keyword evidence="2" id="KW-1185">Reference proteome</keyword>
<protein>
    <submittedName>
        <fullName evidence="1">Uncharacterized protein</fullName>
    </submittedName>
</protein>
<proteinExistence type="predicted"/>
<name>W6ZL13_COCMI</name>
<evidence type="ECO:0000313" key="2">
    <source>
        <dbReference type="Proteomes" id="UP000054032"/>
    </source>
</evidence>